<reference evidence="3 4" key="1">
    <citation type="journal article" date="2012" name="J. Bacteriol.">
        <title>Genome sequence of the model hyperthermophilic archaeon Thermococcus litoralis NS-C.</title>
        <authorList>
            <person name="Gardner A.F."/>
            <person name="Kumar S."/>
            <person name="Perler F.B."/>
        </authorList>
    </citation>
    <scope>NUCLEOTIDE SEQUENCE [LARGE SCALE GENOMIC DNA]</scope>
    <source>
        <strain evidence="4">ATCC 51850 / DSM 5473 / JCM 8560 / NS-C</strain>
    </source>
</reference>
<dbReference type="GO" id="GO:0003677">
    <property type="term" value="F:DNA binding"/>
    <property type="evidence" value="ECO:0007669"/>
    <property type="project" value="UniProtKB-UniRule"/>
</dbReference>
<dbReference type="RefSeq" id="WP_004067948.1">
    <property type="nucleotide sequence ID" value="NC_022084.1"/>
</dbReference>
<evidence type="ECO:0000313" key="3">
    <source>
        <dbReference type="EMBL" id="EHR78786.1"/>
    </source>
</evidence>
<keyword evidence="4" id="KW-1185">Reference proteome</keyword>
<feature type="domain" description="Core-binding (CB)" evidence="2">
    <location>
        <begin position="14"/>
        <end position="95"/>
    </location>
</feature>
<organism evidence="3 4">
    <name type="scientific">Thermococcus litoralis (strain ATCC 51850 / DSM 5473 / JCM 8560 / NS-C)</name>
    <dbReference type="NCBI Taxonomy" id="523849"/>
    <lineage>
        <taxon>Archaea</taxon>
        <taxon>Methanobacteriati</taxon>
        <taxon>Methanobacteriota</taxon>
        <taxon>Thermococci</taxon>
        <taxon>Thermococcales</taxon>
        <taxon>Thermococcaceae</taxon>
        <taxon>Thermococcus</taxon>
    </lineage>
</organism>
<dbReference type="EMBL" id="CP006670">
    <property type="protein sequence ID" value="EHR78786.1"/>
    <property type="molecule type" value="Genomic_DNA"/>
</dbReference>
<evidence type="ECO:0000256" key="1">
    <source>
        <dbReference type="PROSITE-ProRule" id="PRU01248"/>
    </source>
</evidence>
<dbReference type="GeneID" id="16550546"/>
<dbReference type="PROSITE" id="PS51900">
    <property type="entry name" value="CB"/>
    <property type="match status" value="1"/>
</dbReference>
<keyword evidence="1" id="KW-0238">DNA-binding</keyword>
<accession>H3ZMJ2</accession>
<dbReference type="HOGENOM" id="CLU_2313937_0_0_2"/>
<dbReference type="PaxDb" id="523849-OCC_02302"/>
<dbReference type="AlphaFoldDB" id="H3ZMJ2"/>
<protein>
    <recommendedName>
        <fullName evidence="2">Core-binding (CB) domain-containing protein</fullName>
    </recommendedName>
</protein>
<evidence type="ECO:0000259" key="2">
    <source>
        <dbReference type="PROSITE" id="PS51900"/>
    </source>
</evidence>
<dbReference type="InterPro" id="IPR044068">
    <property type="entry name" value="CB"/>
</dbReference>
<evidence type="ECO:0000313" key="4">
    <source>
        <dbReference type="Proteomes" id="UP000015502"/>
    </source>
</evidence>
<proteinExistence type="predicted"/>
<dbReference type="KEGG" id="tlt:OCC_02302"/>
<gene>
    <name evidence="3" type="ORF">OCC_02302</name>
</gene>
<sequence>MENKVAASTRKYLWAKKENAEQYIPYLKEFEQYLSQYYSYALRYRIIKPLINISKNIGNLLEITEEDVRTFYWQYDRKTRRRHIYAYRRYKEFLQNKKP</sequence>
<name>H3ZMJ2_THELN</name>
<dbReference type="Proteomes" id="UP000015502">
    <property type="component" value="Chromosome"/>
</dbReference>
<dbReference type="STRING" id="523849.OCC_02302"/>